<gene>
    <name evidence="2" type="ORF">GIY56_15010</name>
</gene>
<accession>A0A6L6HQZ0</accession>
<dbReference type="AlphaFoldDB" id="A0A6L6HQZ0"/>
<evidence type="ECO:0000313" key="2">
    <source>
        <dbReference type="EMBL" id="MTE01596.1"/>
    </source>
</evidence>
<protein>
    <submittedName>
        <fullName evidence="2">Uncharacterized protein</fullName>
    </submittedName>
</protein>
<feature type="compositionally biased region" description="Pro residues" evidence="1">
    <location>
        <begin position="1"/>
        <end position="10"/>
    </location>
</feature>
<feature type="region of interest" description="Disordered" evidence="1">
    <location>
        <begin position="1"/>
        <end position="62"/>
    </location>
</feature>
<organism evidence="2 3">
    <name type="scientific">Paracoccus lichenicola</name>
    <dbReference type="NCBI Taxonomy" id="2665644"/>
    <lineage>
        <taxon>Bacteria</taxon>
        <taxon>Pseudomonadati</taxon>
        <taxon>Pseudomonadota</taxon>
        <taxon>Alphaproteobacteria</taxon>
        <taxon>Rhodobacterales</taxon>
        <taxon>Paracoccaceae</taxon>
        <taxon>Paracoccus</taxon>
    </lineage>
</organism>
<evidence type="ECO:0000256" key="1">
    <source>
        <dbReference type="SAM" id="MobiDB-lite"/>
    </source>
</evidence>
<reference evidence="2 3" key="1">
    <citation type="submission" date="2019-11" db="EMBL/GenBank/DDBJ databases">
        <authorList>
            <person name="Lang L."/>
        </authorList>
    </citation>
    <scope>NUCLEOTIDE SEQUENCE [LARGE SCALE GENOMIC DNA]</scope>
    <source>
        <strain evidence="2 3">YIM 132242</strain>
    </source>
</reference>
<proteinExistence type="predicted"/>
<sequence>MSQRLPPVPPANRSTKGPGDPAKGSVQTDDAIPDPRQRNLDQQGRQGNIKQNTTNQGHQQDR</sequence>
<dbReference type="EMBL" id="WMBT01000011">
    <property type="protein sequence ID" value="MTE01596.1"/>
    <property type="molecule type" value="Genomic_DNA"/>
</dbReference>
<name>A0A6L6HQZ0_9RHOB</name>
<evidence type="ECO:0000313" key="3">
    <source>
        <dbReference type="Proteomes" id="UP000481417"/>
    </source>
</evidence>
<feature type="compositionally biased region" description="Polar residues" evidence="1">
    <location>
        <begin position="40"/>
        <end position="62"/>
    </location>
</feature>
<comment type="caution">
    <text evidence="2">The sequence shown here is derived from an EMBL/GenBank/DDBJ whole genome shotgun (WGS) entry which is preliminary data.</text>
</comment>
<dbReference type="Proteomes" id="UP000481417">
    <property type="component" value="Unassembled WGS sequence"/>
</dbReference>
<keyword evidence="3" id="KW-1185">Reference proteome</keyword>
<dbReference type="RefSeq" id="WP_154765675.1">
    <property type="nucleotide sequence ID" value="NZ_WMBT01000011.1"/>
</dbReference>